<comment type="caution">
    <text evidence="1">The sequence shown here is derived from an EMBL/GenBank/DDBJ whole genome shotgun (WGS) entry which is preliminary data.</text>
</comment>
<name>A0A9D4H2Y4_DREPO</name>
<dbReference type="Proteomes" id="UP000828390">
    <property type="component" value="Unassembled WGS sequence"/>
</dbReference>
<evidence type="ECO:0000313" key="2">
    <source>
        <dbReference type="Proteomes" id="UP000828390"/>
    </source>
</evidence>
<dbReference type="EMBL" id="JAIWYP010000005">
    <property type="protein sequence ID" value="KAH3828474.1"/>
    <property type="molecule type" value="Genomic_DNA"/>
</dbReference>
<gene>
    <name evidence="1" type="ORF">DPMN_130447</name>
</gene>
<sequence length="52" mass="5793">MERDNMLSWSLHATPSVSKVVNKDKGMSLAIYQVTIKLGDSLLFEARSGTCY</sequence>
<organism evidence="1 2">
    <name type="scientific">Dreissena polymorpha</name>
    <name type="common">Zebra mussel</name>
    <name type="synonym">Mytilus polymorpha</name>
    <dbReference type="NCBI Taxonomy" id="45954"/>
    <lineage>
        <taxon>Eukaryota</taxon>
        <taxon>Metazoa</taxon>
        <taxon>Spiralia</taxon>
        <taxon>Lophotrochozoa</taxon>
        <taxon>Mollusca</taxon>
        <taxon>Bivalvia</taxon>
        <taxon>Autobranchia</taxon>
        <taxon>Heteroconchia</taxon>
        <taxon>Euheterodonta</taxon>
        <taxon>Imparidentia</taxon>
        <taxon>Neoheterodontei</taxon>
        <taxon>Myida</taxon>
        <taxon>Dreissenoidea</taxon>
        <taxon>Dreissenidae</taxon>
        <taxon>Dreissena</taxon>
    </lineage>
</organism>
<keyword evidence="2" id="KW-1185">Reference proteome</keyword>
<reference evidence="1" key="1">
    <citation type="journal article" date="2019" name="bioRxiv">
        <title>The Genome of the Zebra Mussel, Dreissena polymorpha: A Resource for Invasive Species Research.</title>
        <authorList>
            <person name="McCartney M.A."/>
            <person name="Auch B."/>
            <person name="Kono T."/>
            <person name="Mallez S."/>
            <person name="Zhang Y."/>
            <person name="Obille A."/>
            <person name="Becker A."/>
            <person name="Abrahante J.E."/>
            <person name="Garbe J."/>
            <person name="Badalamenti J.P."/>
            <person name="Herman A."/>
            <person name="Mangelson H."/>
            <person name="Liachko I."/>
            <person name="Sullivan S."/>
            <person name="Sone E.D."/>
            <person name="Koren S."/>
            <person name="Silverstein K.A.T."/>
            <person name="Beckman K.B."/>
            <person name="Gohl D.M."/>
        </authorList>
    </citation>
    <scope>NUCLEOTIDE SEQUENCE</scope>
    <source>
        <strain evidence="1">Duluth1</strain>
        <tissue evidence="1">Whole animal</tissue>
    </source>
</reference>
<proteinExistence type="predicted"/>
<reference evidence="1" key="2">
    <citation type="submission" date="2020-11" db="EMBL/GenBank/DDBJ databases">
        <authorList>
            <person name="McCartney M.A."/>
            <person name="Auch B."/>
            <person name="Kono T."/>
            <person name="Mallez S."/>
            <person name="Becker A."/>
            <person name="Gohl D.M."/>
            <person name="Silverstein K.A.T."/>
            <person name="Koren S."/>
            <person name="Bechman K.B."/>
            <person name="Herman A."/>
            <person name="Abrahante J.E."/>
            <person name="Garbe J."/>
        </authorList>
    </citation>
    <scope>NUCLEOTIDE SEQUENCE</scope>
    <source>
        <strain evidence="1">Duluth1</strain>
        <tissue evidence="1">Whole animal</tissue>
    </source>
</reference>
<protein>
    <submittedName>
        <fullName evidence="1">Uncharacterized protein</fullName>
    </submittedName>
</protein>
<evidence type="ECO:0000313" key="1">
    <source>
        <dbReference type="EMBL" id="KAH3828474.1"/>
    </source>
</evidence>
<dbReference type="AlphaFoldDB" id="A0A9D4H2Y4"/>
<accession>A0A9D4H2Y4</accession>